<gene>
    <name evidence="2" type="ORF">F4693_000778</name>
</gene>
<evidence type="ECO:0000256" key="1">
    <source>
        <dbReference type="SAM" id="Phobius"/>
    </source>
</evidence>
<comment type="caution">
    <text evidence="2">The sequence shown here is derived from an EMBL/GenBank/DDBJ whole genome shotgun (WGS) entry which is preliminary data.</text>
</comment>
<name>A0A7X0MNU0_9SPHN</name>
<dbReference type="Pfam" id="PF06055">
    <property type="entry name" value="ExoD"/>
    <property type="match status" value="1"/>
</dbReference>
<accession>A0A7X0MNU0</accession>
<reference evidence="2 3" key="1">
    <citation type="submission" date="2020-08" db="EMBL/GenBank/DDBJ databases">
        <title>The Agave Microbiome: Exploring the role of microbial communities in plant adaptations to desert environments.</title>
        <authorList>
            <person name="Partida-Martinez L.P."/>
        </authorList>
    </citation>
    <scope>NUCLEOTIDE SEQUENCE [LARGE SCALE GENOMIC DNA]</scope>
    <source>
        <strain evidence="2 3">AS3.13</strain>
    </source>
</reference>
<dbReference type="RefSeq" id="WP_184504218.1">
    <property type="nucleotide sequence ID" value="NZ_JACHBT010000003.1"/>
</dbReference>
<dbReference type="PANTHER" id="PTHR41795:SF1">
    <property type="entry name" value="EXOPOLYSACCHARIDE SYNTHESIS PROTEIN"/>
    <property type="match status" value="1"/>
</dbReference>
<evidence type="ECO:0000313" key="2">
    <source>
        <dbReference type="EMBL" id="MBB6503823.1"/>
    </source>
</evidence>
<dbReference type="Proteomes" id="UP000522313">
    <property type="component" value="Unassembled WGS sequence"/>
</dbReference>
<dbReference type="PIRSF" id="PIRSF033239">
    <property type="entry name" value="ExoD"/>
    <property type="match status" value="1"/>
</dbReference>
<dbReference type="InterPro" id="IPR010331">
    <property type="entry name" value="ExoD"/>
</dbReference>
<evidence type="ECO:0008006" key="4">
    <source>
        <dbReference type="Google" id="ProtNLM"/>
    </source>
</evidence>
<keyword evidence="1" id="KW-0812">Transmembrane</keyword>
<feature type="transmembrane region" description="Helical" evidence="1">
    <location>
        <begin position="122"/>
        <end position="142"/>
    </location>
</feature>
<organism evidence="2 3">
    <name type="scientific">Sphingomonas endophytica</name>
    <dbReference type="NCBI Taxonomy" id="869719"/>
    <lineage>
        <taxon>Bacteria</taxon>
        <taxon>Pseudomonadati</taxon>
        <taxon>Pseudomonadota</taxon>
        <taxon>Alphaproteobacteria</taxon>
        <taxon>Sphingomonadales</taxon>
        <taxon>Sphingomonadaceae</taxon>
        <taxon>Sphingomonas</taxon>
    </lineage>
</organism>
<dbReference type="EMBL" id="JACHBT010000003">
    <property type="protein sequence ID" value="MBB6503823.1"/>
    <property type="molecule type" value="Genomic_DNA"/>
</dbReference>
<dbReference type="PANTHER" id="PTHR41795">
    <property type="entry name" value="EXOPOLYSACCHARIDE SYNTHESIS PROTEIN"/>
    <property type="match status" value="1"/>
</dbReference>
<keyword evidence="1" id="KW-0472">Membrane</keyword>
<feature type="transmembrane region" description="Helical" evidence="1">
    <location>
        <begin position="51"/>
        <end position="73"/>
    </location>
</feature>
<sequence>MADEPHSVGDILDAIDDLAGKQNEVAVGDVVEALGARGFGPLLIVMPLIDISPIGSIPGLPTAMAAVIMLIAVQMALGRKHLWLPGFVRRRAVSADKVRKAVKKTRGVARFMDRWFHGRLPALTRGPFVRAAAIGVIALACAVPPLELLPLATTAPMLAIAAFGLAITVRDGLLMIVATVLAMAAVGIGVGLWSGRG</sequence>
<protein>
    <recommendedName>
        <fullName evidence="4">Exopolysaccharide biosynthesis protein</fullName>
    </recommendedName>
</protein>
<proteinExistence type="predicted"/>
<feature type="transmembrane region" description="Helical" evidence="1">
    <location>
        <begin position="173"/>
        <end position="194"/>
    </location>
</feature>
<dbReference type="AlphaFoldDB" id="A0A7X0MNU0"/>
<reference evidence="2 3" key="2">
    <citation type="submission" date="2020-08" db="EMBL/GenBank/DDBJ databases">
        <authorList>
            <person name="Partida-Martinez L."/>
            <person name="Huntemann M."/>
            <person name="Clum A."/>
            <person name="Wang J."/>
            <person name="Palaniappan K."/>
            <person name="Ritter S."/>
            <person name="Chen I.-M."/>
            <person name="Stamatis D."/>
            <person name="Reddy T."/>
            <person name="O'Malley R."/>
            <person name="Daum C."/>
            <person name="Shapiro N."/>
            <person name="Ivanova N."/>
            <person name="Kyrpides N."/>
            <person name="Woyke T."/>
        </authorList>
    </citation>
    <scope>NUCLEOTIDE SEQUENCE [LARGE SCALE GENOMIC DNA]</scope>
    <source>
        <strain evidence="2 3">AS3.13</strain>
    </source>
</reference>
<keyword evidence="1" id="KW-1133">Transmembrane helix</keyword>
<evidence type="ECO:0000313" key="3">
    <source>
        <dbReference type="Proteomes" id="UP000522313"/>
    </source>
</evidence>